<sequence length="203" mass="21933">MMRNFFISKVQVNLSLMVMTKLILLCFLSIFCFALTSHAATYVVGDTSGWDISSDIVSWASSKTFNVGDVLLFQYSSSHSVNEVRKESFETCSTINILRKFSNGNTTVILSNSGIRYFVCGNKLHCLGGMKLKVDVDEKSTTVGAPQAQSEGAATLQQPSSKSNNLSTVIPTSTGYINGGFQSQLIASICLTAAMLLEINVGI</sequence>
<keyword evidence="2" id="KW-0186">Copper</keyword>
<protein>
    <recommendedName>
        <fullName evidence="5">Phytocyanin domain-containing protein</fullName>
    </recommendedName>
</protein>
<reference evidence="6 7" key="1">
    <citation type="journal article" date="2021" name="bioRxiv">
        <title>The Gossypium anomalum genome as a resource for cotton improvement and evolutionary analysis of hybrid incompatibility.</title>
        <authorList>
            <person name="Grover C.E."/>
            <person name="Yuan D."/>
            <person name="Arick M.A."/>
            <person name="Miller E.R."/>
            <person name="Hu G."/>
            <person name="Peterson D.G."/>
            <person name="Wendel J.F."/>
            <person name="Udall J.A."/>
        </authorList>
    </citation>
    <scope>NUCLEOTIDE SEQUENCE [LARGE SCALE GENOMIC DNA]</scope>
    <source>
        <strain evidence="6">JFW-Udall</strain>
        <tissue evidence="6">Leaf</tissue>
    </source>
</reference>
<dbReference type="Gene3D" id="2.60.40.420">
    <property type="entry name" value="Cupredoxins - blue copper proteins"/>
    <property type="match status" value="1"/>
</dbReference>
<keyword evidence="3" id="KW-0325">Glycoprotein</keyword>
<dbReference type="PANTHER" id="PTHR33021">
    <property type="entry name" value="BLUE COPPER PROTEIN"/>
    <property type="match status" value="1"/>
</dbReference>
<dbReference type="InterPro" id="IPR008972">
    <property type="entry name" value="Cupredoxin"/>
</dbReference>
<dbReference type="GO" id="GO:0009055">
    <property type="term" value="F:electron transfer activity"/>
    <property type="evidence" value="ECO:0007669"/>
    <property type="project" value="InterPro"/>
</dbReference>
<comment type="caution">
    <text evidence="6">The sequence shown here is derived from an EMBL/GenBank/DDBJ whole genome shotgun (WGS) entry which is preliminary data.</text>
</comment>
<dbReference type="PANTHER" id="PTHR33021:SF70">
    <property type="entry name" value="PHYTOCYANIN DOMAIN-CONTAINING PROTEIN"/>
    <property type="match status" value="1"/>
</dbReference>
<dbReference type="Proteomes" id="UP000701853">
    <property type="component" value="Chromosome 9"/>
</dbReference>
<evidence type="ECO:0000259" key="5">
    <source>
        <dbReference type="PROSITE" id="PS51485"/>
    </source>
</evidence>
<evidence type="ECO:0000313" key="7">
    <source>
        <dbReference type="Proteomes" id="UP000701853"/>
    </source>
</evidence>
<name>A0A8J5YGF7_9ROSI</name>
<evidence type="ECO:0000313" key="6">
    <source>
        <dbReference type="EMBL" id="KAG8484754.1"/>
    </source>
</evidence>
<evidence type="ECO:0000256" key="3">
    <source>
        <dbReference type="ARBA" id="ARBA00023180"/>
    </source>
</evidence>
<dbReference type="GO" id="GO:0005886">
    <property type="term" value="C:plasma membrane"/>
    <property type="evidence" value="ECO:0007669"/>
    <property type="project" value="TreeGrafter"/>
</dbReference>
<dbReference type="FunFam" id="2.60.40.420:FF:000003">
    <property type="entry name" value="Blue copper"/>
    <property type="match status" value="1"/>
</dbReference>
<gene>
    <name evidence="6" type="ORF">CXB51_023632</name>
</gene>
<feature type="region of interest" description="Disordered" evidence="4">
    <location>
        <begin position="143"/>
        <end position="165"/>
    </location>
</feature>
<evidence type="ECO:0000256" key="2">
    <source>
        <dbReference type="ARBA" id="ARBA00023008"/>
    </source>
</evidence>
<dbReference type="GO" id="GO:0046872">
    <property type="term" value="F:metal ion binding"/>
    <property type="evidence" value="ECO:0007669"/>
    <property type="project" value="UniProtKB-KW"/>
</dbReference>
<evidence type="ECO:0000256" key="1">
    <source>
        <dbReference type="ARBA" id="ARBA00022723"/>
    </source>
</evidence>
<dbReference type="CDD" id="cd04216">
    <property type="entry name" value="Phytocyanin"/>
    <property type="match status" value="1"/>
</dbReference>
<keyword evidence="1" id="KW-0479">Metal-binding</keyword>
<organism evidence="6 7">
    <name type="scientific">Gossypium anomalum</name>
    <dbReference type="NCBI Taxonomy" id="47600"/>
    <lineage>
        <taxon>Eukaryota</taxon>
        <taxon>Viridiplantae</taxon>
        <taxon>Streptophyta</taxon>
        <taxon>Embryophyta</taxon>
        <taxon>Tracheophyta</taxon>
        <taxon>Spermatophyta</taxon>
        <taxon>Magnoliopsida</taxon>
        <taxon>eudicotyledons</taxon>
        <taxon>Gunneridae</taxon>
        <taxon>Pentapetalae</taxon>
        <taxon>rosids</taxon>
        <taxon>malvids</taxon>
        <taxon>Malvales</taxon>
        <taxon>Malvaceae</taxon>
        <taxon>Malvoideae</taxon>
        <taxon>Gossypium</taxon>
    </lineage>
</organism>
<dbReference type="InterPro" id="IPR039391">
    <property type="entry name" value="Phytocyanin-like"/>
</dbReference>
<dbReference type="Pfam" id="PF02298">
    <property type="entry name" value="Cu_bind_like"/>
    <property type="match status" value="1"/>
</dbReference>
<dbReference type="AlphaFoldDB" id="A0A8J5YGF7"/>
<feature type="domain" description="Phytocyanin" evidence="5">
    <location>
        <begin position="40"/>
        <end position="138"/>
    </location>
</feature>
<accession>A0A8J5YGF7</accession>
<dbReference type="InterPro" id="IPR003245">
    <property type="entry name" value="Phytocyanin_dom"/>
</dbReference>
<keyword evidence="7" id="KW-1185">Reference proteome</keyword>
<proteinExistence type="predicted"/>
<dbReference type="SUPFAM" id="SSF49503">
    <property type="entry name" value="Cupredoxins"/>
    <property type="match status" value="1"/>
</dbReference>
<dbReference type="EMBL" id="JAHUZN010000009">
    <property type="protein sequence ID" value="KAG8484754.1"/>
    <property type="molecule type" value="Genomic_DNA"/>
</dbReference>
<dbReference type="OrthoDB" id="581242at2759"/>
<dbReference type="PROSITE" id="PS51485">
    <property type="entry name" value="PHYTOCYANIN"/>
    <property type="match status" value="1"/>
</dbReference>
<evidence type="ECO:0000256" key="4">
    <source>
        <dbReference type="SAM" id="MobiDB-lite"/>
    </source>
</evidence>